<keyword evidence="2" id="KW-0805">Transcription regulation</keyword>
<accession>A0ABQ1LXZ0</accession>
<dbReference type="SUPFAM" id="SSF46955">
    <property type="entry name" value="Putative DNA-binding domain"/>
    <property type="match status" value="1"/>
</dbReference>
<dbReference type="PRINTS" id="PR00040">
    <property type="entry name" value="HTHMERR"/>
</dbReference>
<dbReference type="Pfam" id="PF13411">
    <property type="entry name" value="MerR_1"/>
    <property type="match status" value="1"/>
</dbReference>
<evidence type="ECO:0000256" key="2">
    <source>
        <dbReference type="ARBA" id="ARBA00023015"/>
    </source>
</evidence>
<dbReference type="Gene3D" id="1.10.1660.10">
    <property type="match status" value="1"/>
</dbReference>
<keyword evidence="5" id="KW-0175">Coiled coil</keyword>
<evidence type="ECO:0000256" key="4">
    <source>
        <dbReference type="ARBA" id="ARBA00023163"/>
    </source>
</evidence>
<gene>
    <name evidence="7" type="ORF">GCM10010974_12390</name>
</gene>
<comment type="caution">
    <text evidence="7">The sequence shown here is derived from an EMBL/GenBank/DDBJ whole genome shotgun (WGS) entry which is preliminary data.</text>
</comment>
<dbReference type="InterPro" id="IPR000551">
    <property type="entry name" value="MerR-type_HTH_dom"/>
</dbReference>
<reference evidence="8" key="1">
    <citation type="journal article" date="2019" name="Int. J. Syst. Evol. Microbiol.">
        <title>The Global Catalogue of Microorganisms (GCM) 10K type strain sequencing project: providing services to taxonomists for standard genome sequencing and annotation.</title>
        <authorList>
            <consortium name="The Broad Institute Genomics Platform"/>
            <consortium name="The Broad Institute Genome Sequencing Center for Infectious Disease"/>
            <person name="Wu L."/>
            <person name="Ma J."/>
        </authorList>
    </citation>
    <scope>NUCLEOTIDE SEQUENCE [LARGE SCALE GENOMIC DNA]</scope>
    <source>
        <strain evidence="8">CGMCC 1.15472</strain>
    </source>
</reference>
<keyword evidence="3" id="KW-0238">DNA-binding</keyword>
<dbReference type="InterPro" id="IPR009061">
    <property type="entry name" value="DNA-bd_dom_put_sf"/>
</dbReference>
<proteinExistence type="predicted"/>
<organism evidence="7 8">
    <name type="scientific">Brevibacterium sediminis</name>
    <dbReference type="NCBI Taxonomy" id="1857024"/>
    <lineage>
        <taxon>Bacteria</taxon>
        <taxon>Bacillati</taxon>
        <taxon>Actinomycetota</taxon>
        <taxon>Actinomycetes</taxon>
        <taxon>Micrococcales</taxon>
        <taxon>Brevibacteriaceae</taxon>
        <taxon>Brevibacterium</taxon>
    </lineage>
</organism>
<dbReference type="Proteomes" id="UP000632322">
    <property type="component" value="Unassembled WGS sequence"/>
</dbReference>
<evidence type="ECO:0000313" key="8">
    <source>
        <dbReference type="Proteomes" id="UP000632322"/>
    </source>
</evidence>
<keyword evidence="1" id="KW-0678">Repressor</keyword>
<evidence type="ECO:0000256" key="1">
    <source>
        <dbReference type="ARBA" id="ARBA00022491"/>
    </source>
</evidence>
<dbReference type="PANTHER" id="PTHR30204">
    <property type="entry name" value="REDOX-CYCLING DRUG-SENSING TRANSCRIPTIONAL ACTIVATOR SOXR"/>
    <property type="match status" value="1"/>
</dbReference>
<evidence type="ECO:0000313" key="7">
    <source>
        <dbReference type="EMBL" id="GGC31466.1"/>
    </source>
</evidence>
<dbReference type="PROSITE" id="PS50937">
    <property type="entry name" value="HTH_MERR_2"/>
    <property type="match status" value="1"/>
</dbReference>
<dbReference type="SMART" id="SM00422">
    <property type="entry name" value="HTH_MERR"/>
    <property type="match status" value="1"/>
</dbReference>
<keyword evidence="8" id="KW-1185">Reference proteome</keyword>
<evidence type="ECO:0000259" key="6">
    <source>
        <dbReference type="PROSITE" id="PS50937"/>
    </source>
</evidence>
<dbReference type="InterPro" id="IPR047057">
    <property type="entry name" value="MerR_fam"/>
</dbReference>
<name>A0ABQ1LXZ0_9MICO</name>
<dbReference type="RefSeq" id="WP_219922241.1">
    <property type="nucleotide sequence ID" value="NZ_BMJG01000003.1"/>
</dbReference>
<feature type="domain" description="HTH merR-type" evidence="6">
    <location>
        <begin position="9"/>
        <end position="77"/>
    </location>
</feature>
<feature type="coiled-coil region" evidence="5">
    <location>
        <begin position="93"/>
        <end position="120"/>
    </location>
</feature>
<dbReference type="EMBL" id="BMJG01000003">
    <property type="protein sequence ID" value="GGC31466.1"/>
    <property type="molecule type" value="Genomic_DNA"/>
</dbReference>
<dbReference type="PANTHER" id="PTHR30204:SF69">
    <property type="entry name" value="MERR-FAMILY TRANSCRIPTIONAL REGULATOR"/>
    <property type="match status" value="1"/>
</dbReference>
<keyword evidence="4" id="KW-0804">Transcription</keyword>
<protein>
    <submittedName>
        <fullName evidence="7">MerR family transcriptional regulator</fullName>
    </submittedName>
</protein>
<evidence type="ECO:0000256" key="5">
    <source>
        <dbReference type="SAM" id="Coils"/>
    </source>
</evidence>
<sequence length="124" mass="13798">MDVKVKTGSLLIGELAAATGASRRSIRYYEEKGLLDVSRSPAGYREYCPEAVRTIARIRRLLDAGFNLDAIAVMLPCLGDDPARPIDMCPKVAAQIRENVENIEAESADLARRRQVIQELIRVR</sequence>
<evidence type="ECO:0000256" key="3">
    <source>
        <dbReference type="ARBA" id="ARBA00023125"/>
    </source>
</evidence>